<accession>A0ABY5ES82</accession>
<name>A0ABY5ES82_9HYPH</name>
<sequence>MQTARGPVMIEVGARLHGGIAPALFAHCYDNDLLESSVNLITGVFSEEPSLFKKKGRIFFLINKEDGRIIKDISLWQQKLHSWQNVVHFALFLKTMNRCL</sequence>
<dbReference type="RefSeq" id="WP_254769640.1">
    <property type="nucleotide sequence ID" value="NZ_CP101114.1"/>
</dbReference>
<reference evidence="1" key="1">
    <citation type="submission" date="2022-07" db="EMBL/GenBank/DDBJ databases">
        <title>First report of Bartonella spp. in marsupials in Brazil, with a description of Bartonella harrusi sp. nov. and new proposal for taxonomic reclassification of species of the genus Bartonella.</title>
        <authorList>
            <person name="Amaral R.B."/>
        </authorList>
    </citation>
    <scope>NUCLEOTIDE SEQUENCE</scope>
    <source>
        <strain evidence="1">117A</strain>
    </source>
</reference>
<organism evidence="1 2">
    <name type="scientific">Bartonella harrusi</name>
    <dbReference type="NCBI Taxonomy" id="2961895"/>
    <lineage>
        <taxon>Bacteria</taxon>
        <taxon>Pseudomonadati</taxon>
        <taxon>Pseudomonadota</taxon>
        <taxon>Alphaproteobacteria</taxon>
        <taxon>Hyphomicrobiales</taxon>
        <taxon>Bartonellaceae</taxon>
        <taxon>Bartonella</taxon>
    </lineage>
</organism>
<dbReference type="EMBL" id="CP101114">
    <property type="protein sequence ID" value="UTO27726.1"/>
    <property type="molecule type" value="Genomic_DNA"/>
</dbReference>
<evidence type="ECO:0000313" key="1">
    <source>
        <dbReference type="EMBL" id="UTO27726.1"/>
    </source>
</evidence>
<gene>
    <name evidence="1" type="ORF">NMK50_05575</name>
</gene>
<evidence type="ECO:0000313" key="2">
    <source>
        <dbReference type="Proteomes" id="UP001059475"/>
    </source>
</evidence>
<protein>
    <submittedName>
        <fullName evidence="1">Uncharacterized protein</fullName>
    </submittedName>
</protein>
<dbReference type="Gene3D" id="3.30.470.20">
    <property type="entry name" value="ATP-grasp fold, B domain"/>
    <property type="match status" value="1"/>
</dbReference>
<keyword evidence="2" id="KW-1185">Reference proteome</keyword>
<dbReference type="Proteomes" id="UP001059475">
    <property type="component" value="Chromosome"/>
</dbReference>
<proteinExistence type="predicted"/>